<gene>
    <name evidence="9" type="primary">PURA</name>
    <name evidence="11" type="ORF">KP509_33G039000</name>
</gene>
<comment type="pathway">
    <text evidence="9">Purine metabolism; AMP biosynthesis via de novo pathway; AMP from IMP: step 1/2.</text>
</comment>
<feature type="binding site" evidence="9">
    <location>
        <position position="99"/>
    </location>
    <ligand>
        <name>IMP</name>
        <dbReference type="ChEBI" id="CHEBI:58053"/>
    </ligand>
</feature>
<reference evidence="11" key="1">
    <citation type="submission" date="2021-08" db="EMBL/GenBank/DDBJ databases">
        <title>WGS assembly of Ceratopteris richardii.</title>
        <authorList>
            <person name="Marchant D.B."/>
            <person name="Chen G."/>
            <person name="Jenkins J."/>
            <person name="Shu S."/>
            <person name="Leebens-Mack J."/>
            <person name="Grimwood J."/>
            <person name="Schmutz J."/>
            <person name="Soltis P."/>
            <person name="Soltis D."/>
            <person name="Chen Z.-H."/>
        </authorList>
    </citation>
    <scope>NUCLEOTIDE SEQUENCE</scope>
    <source>
        <strain evidence="11">Whitten #5841</strain>
        <tissue evidence="11">Leaf</tissue>
    </source>
</reference>
<dbReference type="InterPro" id="IPR027417">
    <property type="entry name" value="P-loop_NTPase"/>
</dbReference>
<evidence type="ECO:0000256" key="6">
    <source>
        <dbReference type="ARBA" id="ARBA00022755"/>
    </source>
</evidence>
<dbReference type="GO" id="GO:0004019">
    <property type="term" value="F:adenylosuccinate synthase activity"/>
    <property type="evidence" value="ECO:0007669"/>
    <property type="project" value="UniProtKB-UniRule"/>
</dbReference>
<comment type="function">
    <text evidence="9">Plays an important role in the de novo pathway and in the salvage pathway of purine nucleotide biosynthesis. Catalyzes the first commited step in the biosynthesis of AMP from IMP.</text>
</comment>
<evidence type="ECO:0000256" key="2">
    <source>
        <dbReference type="ARBA" id="ARBA00022528"/>
    </source>
</evidence>
<dbReference type="Gene3D" id="3.90.170.10">
    <property type="entry name" value="Adenylosuccinate Synthetase, subunit A, domain 3"/>
    <property type="match status" value="1"/>
</dbReference>
<dbReference type="GO" id="GO:0046040">
    <property type="term" value="P:IMP metabolic process"/>
    <property type="evidence" value="ECO:0007669"/>
    <property type="project" value="TreeGrafter"/>
</dbReference>
<dbReference type="EC" id="6.3.4.4" evidence="9"/>
<comment type="similarity">
    <text evidence="9">Belongs to the adenylosuccinate synthetase family.</text>
</comment>
<keyword evidence="8 9" id="KW-0342">GTP-binding</keyword>
<dbReference type="InterPro" id="IPR042111">
    <property type="entry name" value="Adenylosuccinate_synth_dom3"/>
</dbReference>
<comment type="cofactor">
    <cofactor evidence="9">
        <name>Mg(2+)</name>
        <dbReference type="ChEBI" id="CHEBI:18420"/>
    </cofactor>
    <text evidence="9">Binds 1 Mg(2+) ion per subunit.</text>
</comment>
<proteinExistence type="inferred from homology"/>
<feature type="binding site" evidence="9">
    <location>
        <begin position="206"/>
        <end position="208"/>
    </location>
    <ligand>
        <name>GTP</name>
        <dbReference type="ChEBI" id="CHEBI:37565"/>
    </ligand>
</feature>
<evidence type="ECO:0000256" key="9">
    <source>
        <dbReference type="HAMAP-Rule" id="MF_03125"/>
    </source>
</evidence>
<comment type="caution">
    <text evidence="11">The sequence shown here is derived from an EMBL/GenBank/DDBJ whole genome shotgun (WGS) entry which is preliminary data.</text>
</comment>
<name>A0A8T2QN90_CERRI</name>
<evidence type="ECO:0000256" key="5">
    <source>
        <dbReference type="ARBA" id="ARBA00022741"/>
    </source>
</evidence>
<keyword evidence="5 9" id="KW-0547">Nucleotide-binding</keyword>
<evidence type="ECO:0000256" key="8">
    <source>
        <dbReference type="ARBA" id="ARBA00023134"/>
    </source>
</evidence>
<organism evidence="11 12">
    <name type="scientific">Ceratopteris richardii</name>
    <name type="common">Triangle waterfern</name>
    <dbReference type="NCBI Taxonomy" id="49495"/>
    <lineage>
        <taxon>Eukaryota</taxon>
        <taxon>Viridiplantae</taxon>
        <taxon>Streptophyta</taxon>
        <taxon>Embryophyta</taxon>
        <taxon>Tracheophyta</taxon>
        <taxon>Polypodiopsida</taxon>
        <taxon>Polypodiidae</taxon>
        <taxon>Polypodiales</taxon>
        <taxon>Pteridineae</taxon>
        <taxon>Pteridaceae</taxon>
        <taxon>Parkerioideae</taxon>
        <taxon>Ceratopteris</taxon>
    </lineage>
</organism>
<feature type="binding site" evidence="9">
    <location>
        <begin position="289"/>
        <end position="291"/>
    </location>
    <ligand>
        <name>GTP</name>
        <dbReference type="ChEBI" id="CHEBI:37565"/>
    </ligand>
</feature>
<keyword evidence="7 9" id="KW-0460">Magnesium</keyword>
<dbReference type="EMBL" id="CM035438">
    <property type="protein sequence ID" value="KAH7285652.1"/>
    <property type="molecule type" value="Genomic_DNA"/>
</dbReference>
<evidence type="ECO:0000256" key="3">
    <source>
        <dbReference type="ARBA" id="ARBA00022598"/>
    </source>
</evidence>
<dbReference type="InterPro" id="IPR001114">
    <property type="entry name" value="Adenylosuccinate_synthetase"/>
</dbReference>
<feature type="binding site" evidence="9">
    <location>
        <position position="19"/>
    </location>
    <ligand>
        <name>IMP</name>
        <dbReference type="ChEBI" id="CHEBI:58053"/>
        <note>ligand shared between dimeric partners</note>
    </ligand>
</feature>
<evidence type="ECO:0000256" key="10">
    <source>
        <dbReference type="PROSITE-ProRule" id="PRU10134"/>
    </source>
</evidence>
<feature type="binding site" evidence="9">
    <location>
        <position position="180"/>
    </location>
    <ligand>
        <name>GTP</name>
        <dbReference type="ChEBI" id="CHEBI:37565"/>
    </ligand>
</feature>
<dbReference type="InterPro" id="IPR033128">
    <property type="entry name" value="Adenylosuccin_syn_Lys_AS"/>
</dbReference>
<keyword evidence="4 9" id="KW-0479">Metal-binding</keyword>
<comment type="catalytic activity">
    <reaction evidence="9">
        <text>IMP + L-aspartate + GTP = N(6)-(1,2-dicarboxyethyl)-AMP + GDP + phosphate + 2 H(+)</text>
        <dbReference type="Rhea" id="RHEA:15753"/>
        <dbReference type="ChEBI" id="CHEBI:15378"/>
        <dbReference type="ChEBI" id="CHEBI:29991"/>
        <dbReference type="ChEBI" id="CHEBI:37565"/>
        <dbReference type="ChEBI" id="CHEBI:43474"/>
        <dbReference type="ChEBI" id="CHEBI:57567"/>
        <dbReference type="ChEBI" id="CHEBI:58053"/>
        <dbReference type="ChEBI" id="CHEBI:58189"/>
        <dbReference type="EC" id="6.3.4.4"/>
    </reaction>
</comment>
<feature type="binding site" evidence="9">
    <location>
        <begin position="174"/>
        <end position="180"/>
    </location>
    <ligand>
        <name>substrate</name>
    </ligand>
</feature>
<evidence type="ECO:0000313" key="12">
    <source>
        <dbReference type="Proteomes" id="UP000825935"/>
    </source>
</evidence>
<evidence type="ECO:0000313" key="11">
    <source>
        <dbReference type="EMBL" id="KAH7285652.1"/>
    </source>
</evidence>
<dbReference type="Proteomes" id="UP000825935">
    <property type="component" value="Chromosome 33"/>
</dbReference>
<feature type="binding site" evidence="9">
    <location>
        <position position="114"/>
    </location>
    <ligand>
        <name>IMP</name>
        <dbReference type="ChEBI" id="CHEBI:58053"/>
    </ligand>
</feature>
<evidence type="ECO:0000256" key="1">
    <source>
        <dbReference type="ARBA" id="ARBA00011738"/>
    </source>
</evidence>
<evidence type="ECO:0000256" key="4">
    <source>
        <dbReference type="ARBA" id="ARBA00022723"/>
    </source>
</evidence>
<comment type="subunit">
    <text evidence="1 9">Homodimer.</text>
</comment>
<feature type="active site" evidence="10">
    <location>
        <position position="16"/>
    </location>
</feature>
<dbReference type="SMART" id="SM00788">
    <property type="entry name" value="Adenylsucc_synt"/>
    <property type="match status" value="1"/>
</dbReference>
<dbReference type="GO" id="GO:0005525">
    <property type="term" value="F:GTP binding"/>
    <property type="evidence" value="ECO:0007669"/>
    <property type="project" value="UniProtKB-UniRule"/>
</dbReference>
<protein>
    <recommendedName>
        <fullName evidence="9">Adenylosuccinate synthetase, chloroplastic</fullName>
        <shortName evidence="9">AMPSase</shortName>
        <shortName evidence="9">AdSS</shortName>
        <ecNumber evidence="9">6.3.4.4</ecNumber>
    </recommendedName>
    <alternativeName>
        <fullName evidence="9">IMP--aspartate ligase</fullName>
    </alternativeName>
</protein>
<feature type="binding site" evidence="9">
    <location>
        <position position="5"/>
    </location>
    <ligand>
        <name>IMP</name>
        <dbReference type="ChEBI" id="CHEBI:58053"/>
    </ligand>
</feature>
<dbReference type="GO" id="GO:0000287">
    <property type="term" value="F:magnesium ion binding"/>
    <property type="evidence" value="ECO:0007669"/>
    <property type="project" value="UniProtKB-UniRule"/>
</dbReference>
<keyword evidence="2 9" id="KW-0150">Chloroplast</keyword>
<dbReference type="HAMAP" id="MF_00011">
    <property type="entry name" value="Adenylosucc_synth"/>
    <property type="match status" value="1"/>
</dbReference>
<sequence length="301" mass="33607">MIGTTKRGIGPCYASKAIRNGLRVGDLRHMDAFREKLVNLFRDAASRFKSFQYEEKQVEAEVERYRVFANRLGPYITDTVQYVNEAYRQKKKLLVEGGQATMLDMDFGTYPFVTSSNPSAGGICTGLGIAPRHIGDIIGVVKAYSTRVGAGPYPTEIHGDIADRIRDAGYEYGTTTGRPRRCGWLDMVALNYSCQINGFSYLNMTKLDVLSCLPNIRIGVSYKSKNGKTLSSFPADLQTLEEVQVEYEDLPGWEVDISKIRRYRDLPSAAKNYIDRVESLVGIPIRFIGVGPGRDAMIVKD</sequence>
<dbReference type="GO" id="GO:0009507">
    <property type="term" value="C:chloroplast"/>
    <property type="evidence" value="ECO:0007669"/>
    <property type="project" value="UniProtKB-SubCell"/>
</dbReference>
<comment type="subcellular location">
    <subcellularLocation>
        <location evidence="9">Plastid</location>
        <location evidence="9">Chloroplast</location>
    </subcellularLocation>
</comment>
<keyword evidence="12" id="KW-1185">Reference proteome</keyword>
<accession>A0A8T2QN90</accession>
<evidence type="ECO:0000256" key="7">
    <source>
        <dbReference type="ARBA" id="ARBA00022842"/>
    </source>
</evidence>
<dbReference type="AlphaFoldDB" id="A0A8T2QN90"/>
<keyword evidence="3 9" id="KW-0436">Ligase</keyword>
<dbReference type="Pfam" id="PF00709">
    <property type="entry name" value="Adenylsucc_synt"/>
    <property type="match status" value="1"/>
</dbReference>
<dbReference type="SUPFAM" id="SSF52540">
    <property type="entry name" value="P-loop containing nucleoside triphosphate hydrolases"/>
    <property type="match status" value="1"/>
</dbReference>
<comment type="caution">
    <text evidence="9">Lacks conserved residue(s) required for the propagation of feature annotation.</text>
</comment>
<keyword evidence="6 9" id="KW-0658">Purine biosynthesis</keyword>
<dbReference type="OrthoDB" id="10265645at2759"/>
<dbReference type="PANTHER" id="PTHR11846:SF0">
    <property type="entry name" value="ADENYLOSUCCINATE SYNTHETASE"/>
    <property type="match status" value="1"/>
</dbReference>
<dbReference type="Gene3D" id="3.40.440.10">
    <property type="entry name" value="Adenylosuccinate Synthetase, subunit A, domain 1"/>
    <property type="match status" value="1"/>
</dbReference>
<dbReference type="OMA" id="FHHAKPI"/>
<dbReference type="InterPro" id="IPR042109">
    <property type="entry name" value="Adenylosuccinate_synth_dom1"/>
</dbReference>
<dbReference type="PROSITE" id="PS00513">
    <property type="entry name" value="ADENYLOSUCCIN_SYN_2"/>
    <property type="match status" value="1"/>
</dbReference>
<dbReference type="FunFam" id="3.90.170.10:FF:000001">
    <property type="entry name" value="Adenylosuccinate synthetase"/>
    <property type="match status" value="1"/>
</dbReference>
<keyword evidence="9" id="KW-0934">Plastid</keyword>
<dbReference type="GO" id="GO:0044208">
    <property type="term" value="P:'de novo' AMP biosynthetic process"/>
    <property type="evidence" value="ECO:0007669"/>
    <property type="project" value="UniProtKB-UniRule"/>
</dbReference>
<feature type="binding site" evidence="9">
    <location>
        <position position="178"/>
    </location>
    <ligand>
        <name>IMP</name>
        <dbReference type="ChEBI" id="CHEBI:58053"/>
    </ligand>
</feature>
<dbReference type="PANTHER" id="PTHR11846">
    <property type="entry name" value="ADENYLOSUCCINATE SYNTHETASE"/>
    <property type="match status" value="1"/>
</dbReference>